<reference evidence="7" key="1">
    <citation type="submission" date="2015-12" db="EMBL/GenBank/DDBJ databases">
        <title>Identification and expression profile of odorant-binding proteins in Halyomorpha halys (Hemiptera: Pentatomidae).</title>
        <authorList>
            <person name="Pires Paula D."/>
        </authorList>
    </citation>
    <scope>NUCLEOTIDE SEQUENCE</scope>
</reference>
<feature type="transmembrane region" description="Helical" evidence="6">
    <location>
        <begin position="362"/>
        <end position="380"/>
    </location>
</feature>
<evidence type="ECO:0000256" key="4">
    <source>
        <dbReference type="ARBA" id="ARBA00022989"/>
    </source>
</evidence>
<dbReference type="GO" id="GO:0005886">
    <property type="term" value="C:plasma membrane"/>
    <property type="evidence" value="ECO:0007669"/>
    <property type="project" value="UniProtKB-SubCell"/>
</dbReference>
<evidence type="ECO:0000313" key="7">
    <source>
        <dbReference type="EMBL" id="APX56327.1"/>
    </source>
</evidence>
<evidence type="ECO:0000256" key="1">
    <source>
        <dbReference type="ARBA" id="ARBA00004651"/>
    </source>
</evidence>
<name>A0A1P8P1M5_HALHY</name>
<comment type="subcellular location">
    <subcellularLocation>
        <location evidence="1 6">Cell membrane</location>
        <topology evidence="1 6">Multi-pass membrane protein</topology>
    </subcellularLocation>
</comment>
<feature type="transmembrane region" description="Helical" evidence="6">
    <location>
        <begin position="181"/>
        <end position="203"/>
    </location>
</feature>
<comment type="function">
    <text evidence="6">Gustatory receptor which mediates acceptance or avoidance behavior, depending on its substrates.</text>
</comment>
<dbReference type="OrthoDB" id="6622878at2759"/>
<feature type="transmembrane region" description="Helical" evidence="6">
    <location>
        <begin position="252"/>
        <end position="271"/>
    </location>
</feature>
<feature type="transmembrane region" description="Helical" evidence="6">
    <location>
        <begin position="156"/>
        <end position="175"/>
    </location>
</feature>
<keyword evidence="5 6" id="KW-0472">Membrane</keyword>
<keyword evidence="6 7" id="KW-0675">Receptor</keyword>
<dbReference type="InterPro" id="IPR013604">
    <property type="entry name" value="7TM_chemorcpt"/>
</dbReference>
<evidence type="ECO:0000256" key="2">
    <source>
        <dbReference type="ARBA" id="ARBA00022475"/>
    </source>
</evidence>
<dbReference type="GO" id="GO:0007165">
    <property type="term" value="P:signal transduction"/>
    <property type="evidence" value="ECO:0007669"/>
    <property type="project" value="UniProtKB-KW"/>
</dbReference>
<dbReference type="GO" id="GO:0050909">
    <property type="term" value="P:sensory perception of taste"/>
    <property type="evidence" value="ECO:0007669"/>
    <property type="project" value="InterPro"/>
</dbReference>
<feature type="transmembrane region" description="Helical" evidence="6">
    <location>
        <begin position="283"/>
        <end position="301"/>
    </location>
</feature>
<keyword evidence="2 6" id="KW-1003">Cell membrane</keyword>
<dbReference type="Pfam" id="PF08395">
    <property type="entry name" value="7tm_7"/>
    <property type="match status" value="1"/>
</dbReference>
<evidence type="ECO:0000256" key="6">
    <source>
        <dbReference type="RuleBase" id="RU363108"/>
    </source>
</evidence>
<feature type="transmembrane region" description="Helical" evidence="6">
    <location>
        <begin position="100"/>
        <end position="119"/>
    </location>
</feature>
<proteinExistence type="evidence at transcript level"/>
<evidence type="ECO:0000256" key="5">
    <source>
        <dbReference type="ARBA" id="ARBA00023136"/>
    </source>
</evidence>
<accession>A0A1P8P1M5</accession>
<organism evidence="7">
    <name type="scientific">Halyomorpha halys</name>
    <name type="common">Brown marmorated stink bug</name>
    <name type="synonym">Pentatoma halys</name>
    <dbReference type="NCBI Taxonomy" id="286706"/>
    <lineage>
        <taxon>Eukaryota</taxon>
        <taxon>Metazoa</taxon>
        <taxon>Ecdysozoa</taxon>
        <taxon>Arthropoda</taxon>
        <taxon>Hexapoda</taxon>
        <taxon>Insecta</taxon>
        <taxon>Pterygota</taxon>
        <taxon>Neoptera</taxon>
        <taxon>Paraneoptera</taxon>
        <taxon>Hemiptera</taxon>
        <taxon>Heteroptera</taxon>
        <taxon>Panheteroptera</taxon>
        <taxon>Pentatomomorpha</taxon>
        <taxon>Pentatomoidea</taxon>
        <taxon>Pentatomidae</taxon>
        <taxon>Pentatominae</taxon>
        <taxon>Halyomorpha</taxon>
    </lineage>
</organism>
<keyword evidence="4 6" id="KW-1133">Transmembrane helix</keyword>
<keyword evidence="6" id="KW-0807">Transducer</keyword>
<sequence length="395" mass="44881">MRNRTLSEAWVTTSVFSIKPYTKVSVNKYFLEIKPLIILQRALGKLPYSFNKHGFDPFKIISFPVLYTIVFFTVQSAWTIHTMSVIIKEKIFNAPSYDMALFWVSLELILLLNIASPITKWIDVHKYVQFVNNWKDFQDNYTDSELEMTLSLPIKIIAVLLLPVALAFVSFQVYALTDLTFFTMLPFIITACSSTITLVQWCATLYELRAATRVLLSKITMNGCRQMSTHRKTWLKLSKLVSEVGDSNAHTGIIMSVTYFTSLVVTTYALLSSFSRLADYNSHFWGHLVSTLIGFLSNFVLCDAAHRTTQELGPEFSSKILAMDMTHLSQSEVNEICLLLQTMSAHPPLIGYLGFVTINRNLFVSFMSNAVTYLVVLVQFKSTSPLNPIKEDITQ</sequence>
<keyword evidence="3 6" id="KW-0812">Transmembrane</keyword>
<feature type="transmembrane region" description="Helical" evidence="6">
    <location>
        <begin position="60"/>
        <end position="80"/>
    </location>
</feature>
<comment type="similarity">
    <text evidence="6">Belongs to the insect chemoreceptor superfamily. Gustatory receptor (GR) family.</text>
</comment>
<dbReference type="AlphaFoldDB" id="A0A1P8P1M5"/>
<evidence type="ECO:0000256" key="3">
    <source>
        <dbReference type="ARBA" id="ARBA00022692"/>
    </source>
</evidence>
<dbReference type="EMBL" id="KU315194">
    <property type="protein sequence ID" value="APX56327.1"/>
    <property type="molecule type" value="mRNA"/>
</dbReference>
<protein>
    <recommendedName>
        <fullName evidence="6">Gustatory receptor</fullName>
    </recommendedName>
</protein>